<evidence type="ECO:0000313" key="2">
    <source>
        <dbReference type="Proteomes" id="UP001281003"/>
    </source>
</evidence>
<protein>
    <submittedName>
        <fullName evidence="1">Uncharacterized protein</fullName>
    </submittedName>
</protein>
<organism evidence="1 2">
    <name type="scientific">Sordaria brevicollis</name>
    <dbReference type="NCBI Taxonomy" id="83679"/>
    <lineage>
        <taxon>Eukaryota</taxon>
        <taxon>Fungi</taxon>
        <taxon>Dikarya</taxon>
        <taxon>Ascomycota</taxon>
        <taxon>Pezizomycotina</taxon>
        <taxon>Sordariomycetes</taxon>
        <taxon>Sordariomycetidae</taxon>
        <taxon>Sordariales</taxon>
        <taxon>Sordariaceae</taxon>
        <taxon>Sordaria</taxon>
    </lineage>
</organism>
<reference evidence="1" key="1">
    <citation type="journal article" date="2023" name="Mol. Phylogenet. Evol.">
        <title>Genome-scale phylogeny and comparative genomics of the fungal order Sordariales.</title>
        <authorList>
            <person name="Hensen N."/>
            <person name="Bonometti L."/>
            <person name="Westerberg I."/>
            <person name="Brannstrom I.O."/>
            <person name="Guillou S."/>
            <person name="Cros-Aarteil S."/>
            <person name="Calhoun S."/>
            <person name="Haridas S."/>
            <person name="Kuo A."/>
            <person name="Mondo S."/>
            <person name="Pangilinan J."/>
            <person name="Riley R."/>
            <person name="LaButti K."/>
            <person name="Andreopoulos B."/>
            <person name="Lipzen A."/>
            <person name="Chen C."/>
            <person name="Yan M."/>
            <person name="Daum C."/>
            <person name="Ng V."/>
            <person name="Clum A."/>
            <person name="Steindorff A."/>
            <person name="Ohm R.A."/>
            <person name="Martin F."/>
            <person name="Silar P."/>
            <person name="Natvig D.O."/>
            <person name="Lalanne C."/>
            <person name="Gautier V."/>
            <person name="Ament-Velasquez S.L."/>
            <person name="Kruys A."/>
            <person name="Hutchinson M.I."/>
            <person name="Powell A.J."/>
            <person name="Barry K."/>
            <person name="Miller A.N."/>
            <person name="Grigoriev I.V."/>
            <person name="Debuchy R."/>
            <person name="Gladieux P."/>
            <person name="Hiltunen Thoren M."/>
            <person name="Johannesson H."/>
        </authorList>
    </citation>
    <scope>NUCLEOTIDE SEQUENCE</scope>
    <source>
        <strain evidence="1">FGSC 1904</strain>
    </source>
</reference>
<comment type="caution">
    <text evidence="1">The sequence shown here is derived from an EMBL/GenBank/DDBJ whole genome shotgun (WGS) entry which is preliminary data.</text>
</comment>
<keyword evidence="2" id="KW-1185">Reference proteome</keyword>
<dbReference type="AlphaFoldDB" id="A0AAE0PP06"/>
<dbReference type="EMBL" id="JAUTDP010000001">
    <property type="protein sequence ID" value="KAK3403095.1"/>
    <property type="molecule type" value="Genomic_DNA"/>
</dbReference>
<gene>
    <name evidence="1" type="ORF">B0T20DRAFT_388754</name>
</gene>
<reference evidence="1" key="2">
    <citation type="submission" date="2023-07" db="EMBL/GenBank/DDBJ databases">
        <authorList>
            <consortium name="Lawrence Berkeley National Laboratory"/>
            <person name="Haridas S."/>
            <person name="Hensen N."/>
            <person name="Bonometti L."/>
            <person name="Westerberg I."/>
            <person name="Brannstrom I.O."/>
            <person name="Guillou S."/>
            <person name="Cros-Aarteil S."/>
            <person name="Calhoun S."/>
            <person name="Kuo A."/>
            <person name="Mondo S."/>
            <person name="Pangilinan J."/>
            <person name="Riley R."/>
            <person name="LaButti K."/>
            <person name="Andreopoulos B."/>
            <person name="Lipzen A."/>
            <person name="Chen C."/>
            <person name="Yanf M."/>
            <person name="Daum C."/>
            <person name="Ng V."/>
            <person name="Clum A."/>
            <person name="Steindorff A."/>
            <person name="Ohm R."/>
            <person name="Martin F."/>
            <person name="Silar P."/>
            <person name="Natvig D."/>
            <person name="Lalanne C."/>
            <person name="Gautier V."/>
            <person name="Ament-velasquez S.L."/>
            <person name="Kruys A."/>
            <person name="Hutchinson M.I."/>
            <person name="Powell A.J."/>
            <person name="Barry K."/>
            <person name="Miller A.N."/>
            <person name="Grigoriev I.V."/>
            <person name="Debuchy R."/>
            <person name="Gladieux P."/>
            <person name="Thoren M.H."/>
            <person name="Johannesson H."/>
        </authorList>
    </citation>
    <scope>NUCLEOTIDE SEQUENCE</scope>
    <source>
        <strain evidence="1">FGSC 1904</strain>
    </source>
</reference>
<sequence length="405" mass="44411">MGQVQDRTDLKPDECSRVCRELGPLSRGERGPGPGPPPKVALSTADDISVNDVLCVQHLVVELLLLWLWHHKLNRLSAEDRAATDASSMRVLAGNSEVRNLSARVSGRLMPGPEQQRHNPELFPEGEAMCYPTSMLSSIGYPEASSFGETMMTAKSPDSQEGVHIQKNTRPVCLVVRFPPGRLPLLAEEVACFFVLNKSQPSRMIRDPRNEGQKGPITRYLVSNLCAGKTRRVGLLRQIPLYGDLSGGSLLITAKAMLLDALSNMIFGINQTQGIKTVSKEQSSAAAGIEFVLPHHQLTSRYRGITYSAWQPPRASTLIPILPRLLGKLLITGDHPLSGIDLLQVDKPADSSTSSSYNKAWDIRKERQTYTSSEAQKSEKPGSFCQTYNTTMTNITSAGHIMPRG</sequence>
<dbReference type="Proteomes" id="UP001281003">
    <property type="component" value="Unassembled WGS sequence"/>
</dbReference>
<proteinExistence type="predicted"/>
<accession>A0AAE0PP06</accession>
<evidence type="ECO:0000313" key="1">
    <source>
        <dbReference type="EMBL" id="KAK3403095.1"/>
    </source>
</evidence>
<name>A0AAE0PP06_SORBR</name>